<dbReference type="STRING" id="1420583.V473_11350"/>
<accession>A0A0J7XHF7</accession>
<dbReference type="PATRIC" id="fig|1420583.3.peg.4566"/>
<gene>
    <name evidence="1" type="ORF">V473_11350</name>
</gene>
<name>A0A0J7XHF7_9SPHN</name>
<dbReference type="AlphaFoldDB" id="A0A0J7XHF7"/>
<sequence length="256" mass="27980">MDKPCISEFELQAYVDDQLDPVGRLEVADYLVRNPDVAARVLADLRTRDAMRALAFAPTAPVPDRIGRSAEQLTTALRRGGARRRFGRAALTAMVLIGLSLVSAPYWQDWHVVTPAKAAVPEFVEEALMSHRTAMVRSRMPSQVEIPNFDPADVRNATHIAVPEMPRGWRVEDVQLFPSDYGPSLQIVIDAGPERQLSLFAARASEGLPGVPVMANVKGDDIAYWARKGTVYVLMGGSADFLAPAASDLADNQDAR</sequence>
<evidence type="ECO:0000313" key="1">
    <source>
        <dbReference type="EMBL" id="KMS51217.1"/>
    </source>
</evidence>
<organism evidence="1 2">
    <name type="scientific">Sphingobium cupriresistens LL01</name>
    <dbReference type="NCBI Taxonomy" id="1420583"/>
    <lineage>
        <taxon>Bacteria</taxon>
        <taxon>Pseudomonadati</taxon>
        <taxon>Pseudomonadota</taxon>
        <taxon>Alphaproteobacteria</taxon>
        <taxon>Sphingomonadales</taxon>
        <taxon>Sphingomonadaceae</taxon>
        <taxon>Sphingobium</taxon>
    </lineage>
</organism>
<dbReference type="EMBL" id="JACT01000010">
    <property type="protein sequence ID" value="KMS51217.1"/>
    <property type="molecule type" value="Genomic_DNA"/>
</dbReference>
<dbReference type="Proteomes" id="UP000052232">
    <property type="component" value="Unassembled WGS sequence"/>
</dbReference>
<reference evidence="1 2" key="1">
    <citation type="journal article" date="2015" name="G3 (Bethesda)">
        <title>Insights into Ongoing Evolution of the Hexachlorocyclohexane Catabolic Pathway from Comparative Genomics of Ten Sphingomonadaceae Strains.</title>
        <authorList>
            <person name="Pearce S.L."/>
            <person name="Oakeshott J.G."/>
            <person name="Pandey G."/>
        </authorList>
    </citation>
    <scope>NUCLEOTIDE SEQUENCE [LARGE SCALE GENOMIC DNA]</scope>
    <source>
        <strain evidence="1 2">LL01</strain>
    </source>
</reference>
<evidence type="ECO:0000313" key="2">
    <source>
        <dbReference type="Proteomes" id="UP000052232"/>
    </source>
</evidence>
<comment type="caution">
    <text evidence="1">The sequence shown here is derived from an EMBL/GenBank/DDBJ whole genome shotgun (WGS) entry which is preliminary data.</text>
</comment>
<protein>
    <submittedName>
        <fullName evidence="1">Anti-sigma factor</fullName>
    </submittedName>
</protein>
<proteinExistence type="predicted"/>
<keyword evidence="2" id="KW-1185">Reference proteome</keyword>
<dbReference type="RefSeq" id="WP_066609333.1">
    <property type="nucleotide sequence ID" value="NZ_KQ130441.1"/>
</dbReference>